<gene>
    <name evidence="1" type="ORF">AJ78_04077</name>
</gene>
<evidence type="ECO:0000313" key="2">
    <source>
        <dbReference type="Proteomes" id="UP000182235"/>
    </source>
</evidence>
<sequence>MAISLVSANVIYRREAAFRTYIEKRGEAYTHCVTNHVKNGINEAALAYPNAKEALDLGANTVIQDCLPRYTDLVNHDERRKGMVICVMSAYLKLSKTMAEAGSSQEEIDGVLAILSEHQSAAMDLDERGCNDDS</sequence>
<dbReference type="EMBL" id="LGRN01000142">
    <property type="protein sequence ID" value="OJD15700.1"/>
    <property type="molecule type" value="Genomic_DNA"/>
</dbReference>
<organism evidence="1 2">
    <name type="scientific">Emergomyces pasteurianus Ep9510</name>
    <dbReference type="NCBI Taxonomy" id="1447872"/>
    <lineage>
        <taxon>Eukaryota</taxon>
        <taxon>Fungi</taxon>
        <taxon>Dikarya</taxon>
        <taxon>Ascomycota</taxon>
        <taxon>Pezizomycotina</taxon>
        <taxon>Eurotiomycetes</taxon>
        <taxon>Eurotiomycetidae</taxon>
        <taxon>Onygenales</taxon>
        <taxon>Ajellomycetaceae</taxon>
        <taxon>Emergomyces</taxon>
    </lineage>
</organism>
<reference evidence="1 2" key="1">
    <citation type="submission" date="2015-07" db="EMBL/GenBank/DDBJ databases">
        <title>Emmonsia species relationships and genome sequence.</title>
        <authorList>
            <consortium name="The Broad Institute Genomics Platform"/>
            <person name="Cuomo C.A."/>
            <person name="Munoz J.F."/>
            <person name="Imamovic A."/>
            <person name="Priest M.E."/>
            <person name="Young S."/>
            <person name="Clay O.K."/>
            <person name="McEwen J.G."/>
        </authorList>
    </citation>
    <scope>NUCLEOTIDE SEQUENCE [LARGE SCALE GENOMIC DNA]</scope>
    <source>
        <strain evidence="1 2">UAMH 9510</strain>
    </source>
</reference>
<evidence type="ECO:0000313" key="1">
    <source>
        <dbReference type="EMBL" id="OJD15700.1"/>
    </source>
</evidence>
<dbReference type="Proteomes" id="UP000182235">
    <property type="component" value="Unassembled WGS sequence"/>
</dbReference>
<comment type="caution">
    <text evidence="1">The sequence shown here is derived from an EMBL/GenBank/DDBJ whole genome shotgun (WGS) entry which is preliminary data.</text>
</comment>
<name>A0A1J9QII3_9EURO</name>
<dbReference type="AlphaFoldDB" id="A0A1J9QII3"/>
<protein>
    <submittedName>
        <fullName evidence="1">Uncharacterized protein</fullName>
    </submittedName>
</protein>
<keyword evidence="2" id="KW-1185">Reference proteome</keyword>
<proteinExistence type="predicted"/>
<accession>A0A1J9QII3</accession>